<comment type="caution">
    <text evidence="1">The sequence shown here is derived from an EMBL/GenBank/DDBJ whole genome shotgun (WGS) entry which is preliminary data.</text>
</comment>
<dbReference type="Proteomes" id="UP000252355">
    <property type="component" value="Unassembled WGS sequence"/>
</dbReference>
<sequence length="104" mass="11441">MNRELYRYNFDSKVPIRDIEESLLLAVLAAESLHGRSLVRLDASFCLDSHKRSCVVDAATEVGRAIARIFTGFLTREFGEEAFKVERVGDGPVIGPELKATGAA</sequence>
<name>A0A367ZM46_9BACT</name>
<evidence type="ECO:0000313" key="1">
    <source>
        <dbReference type="EMBL" id="RCK79183.1"/>
    </source>
</evidence>
<dbReference type="EMBL" id="QOQW01000015">
    <property type="protein sequence ID" value="RCK79183.1"/>
    <property type="molecule type" value="Genomic_DNA"/>
</dbReference>
<gene>
    <name evidence="1" type="ORF">OZSIB_0297</name>
</gene>
<reference evidence="1 2" key="1">
    <citation type="submission" date="2018-05" db="EMBL/GenBank/DDBJ databases">
        <title>A metagenomic window into the 2 km-deep terrestrial subsurface aquifer revealed taxonomically and functionally diverse microbial community comprising novel uncultured bacterial lineages.</title>
        <authorList>
            <person name="Kadnikov V.V."/>
            <person name="Mardanov A.V."/>
            <person name="Beletsky A.V."/>
            <person name="Banks D."/>
            <person name="Pimenov N.V."/>
            <person name="Frank Y.A."/>
            <person name="Karnachuk O.V."/>
            <person name="Ravin N.V."/>
        </authorList>
    </citation>
    <scope>NUCLEOTIDE SEQUENCE [LARGE SCALE GENOMIC DNA]</scope>
    <source>
        <strain evidence="1">BY5</strain>
    </source>
</reference>
<accession>A0A367ZM46</accession>
<organism evidence="1 2">
    <name type="scientific">Candidatus Ozemobacter sibiricus</name>
    <dbReference type="NCBI Taxonomy" id="2268124"/>
    <lineage>
        <taxon>Bacteria</taxon>
        <taxon>Candidatus Ozemobacteria</taxon>
        <taxon>Candidatus Ozemobacterales</taxon>
        <taxon>Candidatus Ozemobacteraceae</taxon>
        <taxon>Candidatus Ozemobacter</taxon>
    </lineage>
</organism>
<proteinExistence type="predicted"/>
<dbReference type="AlphaFoldDB" id="A0A367ZM46"/>
<protein>
    <submittedName>
        <fullName evidence="1">Uncharacterized protein</fullName>
    </submittedName>
</protein>
<evidence type="ECO:0000313" key="2">
    <source>
        <dbReference type="Proteomes" id="UP000252355"/>
    </source>
</evidence>